<dbReference type="InParanoid" id="A0A0D0EAW3"/>
<dbReference type="AlphaFoldDB" id="A0A0D0EAW3"/>
<keyword evidence="9" id="KW-1185">Reference proteome</keyword>
<sequence length="527" mass="57845">MSTGPTDRSSVNAAFCSLCDAFLGGNDKESVTSLLAGTLDSISGDLAQNIGLRAQIGADSPSIWPSLRQLWVFLAGQVESQEVNVSTQTLITSLARFTRNLVAGITTNQQNAFENEPELRRILYAHSSWLATRDPQLYAVTRMSVQTLSNMVTSNEALMSRLWDTYMNLPEEQVVLVRLLGSPDTRTILSLLVLMVNCIHESSQRRGSLAETRVGARICVALLDRMVNLYDAENSSDGGKAFDYGYHLFAHLFDGGFAPQLYANLKVADEVIAPHQTTLLKLLDSYLQSSHPSSVLVGMCPMLTACFFELSAFSRDAVNKAIGKGSMENVDGLSGNFPLEKTFDLLLPKACEALVLVTQCIVSIMLPPERPSTCGIPENNLRPLFQDALSPKGKGIAVSAIELLQALDIFLPRINFGKPVVFPGTNQEIVSPAAADPTGFSYLKRDLVRLLSILCHKDRKTQDCIRNCDGITVILNMCVVDERNPYLREHAIFAMHNLLEGNEANQAVVNSLQPSGTWDEEGIFRRK</sequence>
<dbReference type="Pfam" id="PF09759">
    <property type="entry name" value="Atx10homo_assoc"/>
    <property type="match status" value="1"/>
</dbReference>
<reference evidence="9" key="2">
    <citation type="submission" date="2015-01" db="EMBL/GenBank/DDBJ databases">
        <title>Evolutionary Origins and Diversification of the Mycorrhizal Mutualists.</title>
        <authorList>
            <consortium name="DOE Joint Genome Institute"/>
            <consortium name="Mycorrhizal Genomics Consortium"/>
            <person name="Kohler A."/>
            <person name="Kuo A."/>
            <person name="Nagy L.G."/>
            <person name="Floudas D."/>
            <person name="Copeland A."/>
            <person name="Barry K.W."/>
            <person name="Cichocki N."/>
            <person name="Veneault-Fourrey C."/>
            <person name="LaButti K."/>
            <person name="Lindquist E.A."/>
            <person name="Lipzen A."/>
            <person name="Lundell T."/>
            <person name="Morin E."/>
            <person name="Murat C."/>
            <person name="Riley R."/>
            <person name="Ohm R."/>
            <person name="Sun H."/>
            <person name="Tunlid A."/>
            <person name="Henrissat B."/>
            <person name="Grigoriev I.V."/>
            <person name="Hibbett D.S."/>
            <person name="Martin F."/>
        </authorList>
    </citation>
    <scope>NUCLEOTIDE SEQUENCE [LARGE SCALE GENOMIC DNA]</scope>
    <source>
        <strain evidence="9">Ve08.2h10</strain>
    </source>
</reference>
<dbReference type="PANTHER" id="PTHR13255">
    <property type="entry name" value="ATAXIN-10"/>
    <property type="match status" value="1"/>
</dbReference>
<evidence type="ECO:0000256" key="2">
    <source>
        <dbReference type="ARBA" id="ARBA00022618"/>
    </source>
</evidence>
<dbReference type="InterPro" id="IPR016024">
    <property type="entry name" value="ARM-type_fold"/>
</dbReference>
<protein>
    <recommendedName>
        <fullName evidence="5">Ataxin-10 homolog</fullName>
    </recommendedName>
    <alternativeName>
        <fullName evidence="6">Copper transport protein 86</fullName>
    </alternativeName>
</protein>
<dbReference type="InterPro" id="IPR019156">
    <property type="entry name" value="Ataxin-10_domain"/>
</dbReference>
<evidence type="ECO:0000256" key="6">
    <source>
        <dbReference type="ARBA" id="ARBA00044805"/>
    </source>
</evidence>
<dbReference type="Proteomes" id="UP000054538">
    <property type="component" value="Unassembled WGS sequence"/>
</dbReference>
<dbReference type="OrthoDB" id="379794at2759"/>
<dbReference type="SUPFAM" id="SSF48371">
    <property type="entry name" value="ARM repeat"/>
    <property type="match status" value="1"/>
</dbReference>
<dbReference type="PANTHER" id="PTHR13255:SF0">
    <property type="entry name" value="ATAXIN-10"/>
    <property type="match status" value="1"/>
</dbReference>
<keyword evidence="2" id="KW-0132">Cell division</keyword>
<keyword evidence="3" id="KW-0131">Cell cycle</keyword>
<evidence type="ECO:0000256" key="4">
    <source>
        <dbReference type="ARBA" id="ARBA00044746"/>
    </source>
</evidence>
<dbReference type="EMBL" id="KN824827">
    <property type="protein sequence ID" value="KIL00750.1"/>
    <property type="molecule type" value="Genomic_DNA"/>
</dbReference>
<evidence type="ECO:0000256" key="5">
    <source>
        <dbReference type="ARBA" id="ARBA00044801"/>
    </source>
</evidence>
<evidence type="ECO:0000259" key="7">
    <source>
        <dbReference type="Pfam" id="PF09759"/>
    </source>
</evidence>
<comment type="similarity">
    <text evidence="1">Belongs to the ataxin-10 family.</text>
</comment>
<organism evidence="8 9">
    <name type="scientific">Paxillus rubicundulus Ve08.2h10</name>
    <dbReference type="NCBI Taxonomy" id="930991"/>
    <lineage>
        <taxon>Eukaryota</taxon>
        <taxon>Fungi</taxon>
        <taxon>Dikarya</taxon>
        <taxon>Basidiomycota</taxon>
        <taxon>Agaricomycotina</taxon>
        <taxon>Agaricomycetes</taxon>
        <taxon>Agaricomycetidae</taxon>
        <taxon>Boletales</taxon>
        <taxon>Paxilineae</taxon>
        <taxon>Paxillaceae</taxon>
        <taxon>Paxillus</taxon>
    </lineage>
</organism>
<evidence type="ECO:0000313" key="9">
    <source>
        <dbReference type="Proteomes" id="UP000054538"/>
    </source>
</evidence>
<proteinExistence type="inferred from homology"/>
<dbReference type="GO" id="GO:0005829">
    <property type="term" value="C:cytosol"/>
    <property type="evidence" value="ECO:0007669"/>
    <property type="project" value="TreeGrafter"/>
</dbReference>
<dbReference type="HOGENOM" id="CLU_039868_0_0_1"/>
<gene>
    <name evidence="8" type="ORF">PAXRUDRAFT_795060</name>
</gene>
<dbReference type="Gene3D" id="1.25.10.10">
    <property type="entry name" value="Leucine-rich Repeat Variant"/>
    <property type="match status" value="1"/>
</dbReference>
<name>A0A0D0EAW3_9AGAM</name>
<accession>A0A0D0EAW3</accession>
<reference evidence="8 9" key="1">
    <citation type="submission" date="2014-04" db="EMBL/GenBank/DDBJ databases">
        <authorList>
            <consortium name="DOE Joint Genome Institute"/>
            <person name="Kuo A."/>
            <person name="Kohler A."/>
            <person name="Jargeat P."/>
            <person name="Nagy L.G."/>
            <person name="Floudas D."/>
            <person name="Copeland A."/>
            <person name="Barry K.W."/>
            <person name="Cichocki N."/>
            <person name="Veneault-Fourrey C."/>
            <person name="LaButti K."/>
            <person name="Lindquist E.A."/>
            <person name="Lipzen A."/>
            <person name="Lundell T."/>
            <person name="Morin E."/>
            <person name="Murat C."/>
            <person name="Sun H."/>
            <person name="Tunlid A."/>
            <person name="Henrissat B."/>
            <person name="Grigoriev I.V."/>
            <person name="Hibbett D.S."/>
            <person name="Martin F."/>
            <person name="Nordberg H.P."/>
            <person name="Cantor M.N."/>
            <person name="Hua S.X."/>
        </authorList>
    </citation>
    <scope>NUCLEOTIDE SEQUENCE [LARGE SCALE GENOMIC DNA]</scope>
    <source>
        <strain evidence="8 9">Ve08.2h10</strain>
    </source>
</reference>
<evidence type="ECO:0000313" key="8">
    <source>
        <dbReference type="EMBL" id="KIL00750.1"/>
    </source>
</evidence>
<dbReference type="InterPro" id="IPR011989">
    <property type="entry name" value="ARM-like"/>
</dbReference>
<dbReference type="InterPro" id="IPR051374">
    <property type="entry name" value="Ataxin-10/CTR86_families"/>
</dbReference>
<feature type="domain" description="Ataxin-10" evidence="7">
    <location>
        <begin position="443"/>
        <end position="521"/>
    </location>
</feature>
<comment type="function">
    <text evidence="4">May play a role in the regulation of cytokinesis.</text>
</comment>
<dbReference type="GO" id="GO:0051301">
    <property type="term" value="P:cell division"/>
    <property type="evidence" value="ECO:0007669"/>
    <property type="project" value="UniProtKB-KW"/>
</dbReference>
<evidence type="ECO:0000256" key="1">
    <source>
        <dbReference type="ARBA" id="ARBA00008384"/>
    </source>
</evidence>
<evidence type="ECO:0000256" key="3">
    <source>
        <dbReference type="ARBA" id="ARBA00023306"/>
    </source>
</evidence>
<dbReference type="STRING" id="930991.A0A0D0EAW3"/>